<accession>A0A0E9T1K2</accession>
<dbReference type="EMBL" id="GBXM01061974">
    <property type="protein sequence ID" value="JAH46603.1"/>
    <property type="molecule type" value="Transcribed_RNA"/>
</dbReference>
<reference evidence="1" key="2">
    <citation type="journal article" date="2015" name="Fish Shellfish Immunol.">
        <title>Early steps in the European eel (Anguilla anguilla)-Vibrio vulnificus interaction in the gills: Role of the RtxA13 toxin.</title>
        <authorList>
            <person name="Callol A."/>
            <person name="Pajuelo D."/>
            <person name="Ebbesson L."/>
            <person name="Teles M."/>
            <person name="MacKenzie S."/>
            <person name="Amaro C."/>
        </authorList>
    </citation>
    <scope>NUCLEOTIDE SEQUENCE</scope>
</reference>
<organism evidence="1">
    <name type="scientific">Anguilla anguilla</name>
    <name type="common">European freshwater eel</name>
    <name type="synonym">Muraena anguilla</name>
    <dbReference type="NCBI Taxonomy" id="7936"/>
    <lineage>
        <taxon>Eukaryota</taxon>
        <taxon>Metazoa</taxon>
        <taxon>Chordata</taxon>
        <taxon>Craniata</taxon>
        <taxon>Vertebrata</taxon>
        <taxon>Euteleostomi</taxon>
        <taxon>Actinopterygii</taxon>
        <taxon>Neopterygii</taxon>
        <taxon>Teleostei</taxon>
        <taxon>Anguilliformes</taxon>
        <taxon>Anguillidae</taxon>
        <taxon>Anguilla</taxon>
    </lineage>
</organism>
<reference evidence="1" key="1">
    <citation type="submission" date="2014-11" db="EMBL/GenBank/DDBJ databases">
        <authorList>
            <person name="Amaro Gonzalez C."/>
        </authorList>
    </citation>
    <scope>NUCLEOTIDE SEQUENCE</scope>
</reference>
<sequence length="16" mass="2021">MYSHTDTLTYTRKYLQ</sequence>
<protein>
    <submittedName>
        <fullName evidence="1">Uncharacterized protein</fullName>
    </submittedName>
</protein>
<dbReference type="AlphaFoldDB" id="A0A0E9T1K2"/>
<name>A0A0E9T1K2_ANGAN</name>
<evidence type="ECO:0000313" key="1">
    <source>
        <dbReference type="EMBL" id="JAH46603.1"/>
    </source>
</evidence>
<proteinExistence type="predicted"/>